<dbReference type="EMBL" id="JAKMUS010000014">
    <property type="protein sequence ID" value="MCZ9294557.1"/>
    <property type="molecule type" value="Genomic_DNA"/>
</dbReference>
<dbReference type="Pfam" id="PF04480">
    <property type="entry name" value="DUF559"/>
    <property type="match status" value="1"/>
</dbReference>
<dbReference type="SUPFAM" id="SSF52980">
    <property type="entry name" value="Restriction endonuclease-like"/>
    <property type="match status" value="1"/>
</dbReference>
<evidence type="ECO:0000259" key="1">
    <source>
        <dbReference type="Pfam" id="PF04480"/>
    </source>
</evidence>
<evidence type="ECO:0000313" key="3">
    <source>
        <dbReference type="Proteomes" id="UP001146468"/>
    </source>
</evidence>
<proteinExistence type="predicted"/>
<dbReference type="Proteomes" id="UP001146468">
    <property type="component" value="Unassembled WGS sequence"/>
</dbReference>
<reference evidence="2" key="1">
    <citation type="submission" date="2022-02" db="EMBL/GenBank/DDBJ databases">
        <title>Corynebacterium sp. from urogenital microbiome.</title>
        <authorList>
            <person name="Cappelli E.A."/>
            <person name="Ribeiro T.G."/>
            <person name="Peixe L."/>
        </authorList>
    </citation>
    <scope>NUCLEOTIDE SEQUENCE</scope>
    <source>
        <strain evidence="2">C8Ua_172</strain>
    </source>
</reference>
<name>A0A9X3LV21_9CORY</name>
<evidence type="ECO:0000313" key="2">
    <source>
        <dbReference type="EMBL" id="MCZ9294557.1"/>
    </source>
</evidence>
<comment type="caution">
    <text evidence="2">The sequence shown here is derived from an EMBL/GenBank/DDBJ whole genome shotgun (WGS) entry which is preliminary data.</text>
</comment>
<feature type="domain" description="DUF559" evidence="1">
    <location>
        <begin position="217"/>
        <end position="290"/>
    </location>
</feature>
<dbReference type="InterPro" id="IPR011335">
    <property type="entry name" value="Restrct_endonuc-II-like"/>
</dbReference>
<accession>A0A9X3LV21</accession>
<keyword evidence="3" id="KW-1185">Reference proteome</keyword>
<dbReference type="InterPro" id="IPR007569">
    <property type="entry name" value="DUF559"/>
</dbReference>
<dbReference type="RefSeq" id="WP_269965978.1">
    <property type="nucleotide sequence ID" value="NZ_JAKMUS010000014.1"/>
</dbReference>
<sequence>MKNTELRNLLLSRGQAQHQECVKLSATKFIAAEDWNQLKRYQQEYLRCYSAGTATYKAILVGRSAARFLEHWVLPLREEVVELAHTSGKPPATKQWPPHVMYRHMTVPAMDYNTFQASDGTGSSIVRATTTERTIVDIARLHGLRHGVAALDSWLEGDTHTNVQDKKEQIAATIARLAGKRGIAVAREALAMSISLSESPYESLFRMILTENGITARPQMWIGHRVRVDLLWDQLVIEVDGAMKFEDKPHDAVMKQLHRENWLREQGYEVIRFFTLEILFNEQDCVQRVIDAYKRSQTRGPIFTPARPSDPLW</sequence>
<gene>
    <name evidence="2" type="ORF">L8U60_08670</name>
</gene>
<organism evidence="2 3">
    <name type="scientific">Corynebacterium meitnerae</name>
    <dbReference type="NCBI Taxonomy" id="2913498"/>
    <lineage>
        <taxon>Bacteria</taxon>
        <taxon>Bacillati</taxon>
        <taxon>Actinomycetota</taxon>
        <taxon>Actinomycetes</taxon>
        <taxon>Mycobacteriales</taxon>
        <taxon>Corynebacteriaceae</taxon>
        <taxon>Corynebacterium</taxon>
    </lineage>
</organism>
<dbReference type="AlphaFoldDB" id="A0A9X3LV21"/>
<dbReference type="Gene3D" id="3.40.960.10">
    <property type="entry name" value="VSR Endonuclease"/>
    <property type="match status" value="1"/>
</dbReference>
<protein>
    <submittedName>
        <fullName evidence="2">DUF559 domain-containing protein</fullName>
    </submittedName>
</protein>